<keyword evidence="9 10" id="KW-0119">Carbohydrate metabolism</keyword>
<comment type="similarity">
    <text evidence="4 10">Belongs to the glycosyl hydrolase 13 family. GlgB subfamily.</text>
</comment>
<dbReference type="GO" id="GO:0005829">
    <property type="term" value="C:cytosol"/>
    <property type="evidence" value="ECO:0007669"/>
    <property type="project" value="TreeGrafter"/>
</dbReference>
<name>A0A212JLB5_9PROT</name>
<dbReference type="Pfam" id="PF02806">
    <property type="entry name" value="Alpha-amylase_C"/>
    <property type="match status" value="1"/>
</dbReference>
<dbReference type="FunFam" id="3.20.20.80:FF:000003">
    <property type="entry name" value="1,4-alpha-glucan branching enzyme GlgB"/>
    <property type="match status" value="1"/>
</dbReference>
<dbReference type="SUPFAM" id="SSF81296">
    <property type="entry name" value="E set domains"/>
    <property type="match status" value="2"/>
</dbReference>
<comment type="function">
    <text evidence="2 10">Catalyzes the formation of the alpha-1,6-glucosidic linkages in glycogen by scission of a 1,4-alpha-linked oligosaccharide from growing alpha-1,4-glucan chains and the subsequent attachment of the oligosaccharide to the alpha-1,6 position.</text>
</comment>
<dbReference type="EMBL" id="FLUO01000001">
    <property type="protein sequence ID" value="SBW00233.1"/>
    <property type="molecule type" value="Genomic_DNA"/>
</dbReference>
<evidence type="ECO:0000256" key="10">
    <source>
        <dbReference type="HAMAP-Rule" id="MF_00685"/>
    </source>
</evidence>
<dbReference type="SMART" id="SM00642">
    <property type="entry name" value="Aamy"/>
    <property type="match status" value="1"/>
</dbReference>
<evidence type="ECO:0000256" key="3">
    <source>
        <dbReference type="ARBA" id="ARBA00004964"/>
    </source>
</evidence>
<accession>A0A212JLB5</accession>
<dbReference type="Pfam" id="PF22019">
    <property type="entry name" value="GlgB_N"/>
    <property type="match status" value="1"/>
</dbReference>
<evidence type="ECO:0000259" key="12">
    <source>
        <dbReference type="SMART" id="SM00642"/>
    </source>
</evidence>
<evidence type="ECO:0000313" key="13">
    <source>
        <dbReference type="EMBL" id="SBW00233.1"/>
    </source>
</evidence>
<evidence type="ECO:0000256" key="9">
    <source>
        <dbReference type="ARBA" id="ARBA00023277"/>
    </source>
</evidence>
<proteinExistence type="inferred from homology"/>
<evidence type="ECO:0000256" key="11">
    <source>
        <dbReference type="PIRSR" id="PIRSR000463-1"/>
    </source>
</evidence>
<dbReference type="InterPro" id="IPR006048">
    <property type="entry name" value="A-amylase/branching_C"/>
</dbReference>
<reference evidence="13" key="1">
    <citation type="submission" date="2016-04" db="EMBL/GenBank/DDBJ databases">
        <authorList>
            <person name="Evans L.H."/>
            <person name="Alamgir A."/>
            <person name="Owens N."/>
            <person name="Weber N.D."/>
            <person name="Virtaneva K."/>
            <person name="Barbian K."/>
            <person name="Babar A."/>
            <person name="Rosenke K."/>
        </authorList>
    </citation>
    <scope>NUCLEOTIDE SEQUENCE</scope>
    <source>
        <strain evidence="13">86</strain>
    </source>
</reference>
<comment type="pathway">
    <text evidence="3 10">Glycan biosynthesis; glycogen biosynthesis.</text>
</comment>
<dbReference type="Gene3D" id="2.60.40.10">
    <property type="entry name" value="Immunoglobulins"/>
    <property type="match status" value="2"/>
</dbReference>
<keyword evidence="6 10" id="KW-0328">Glycosyltransferase</keyword>
<dbReference type="EC" id="2.4.1.18" evidence="10"/>
<dbReference type="SUPFAM" id="SSF51011">
    <property type="entry name" value="Glycosyl hydrolase domain"/>
    <property type="match status" value="1"/>
</dbReference>
<dbReference type="InterPro" id="IPR006407">
    <property type="entry name" value="GlgB"/>
</dbReference>
<dbReference type="FunFam" id="2.60.40.10:FF:000169">
    <property type="entry name" value="1,4-alpha-glucan branching enzyme GlgB"/>
    <property type="match status" value="1"/>
</dbReference>
<dbReference type="CDD" id="cd02855">
    <property type="entry name" value="E_set_GBE_prok_N"/>
    <property type="match status" value="1"/>
</dbReference>
<keyword evidence="8 10" id="KW-0320">Glycogen biosynthesis</keyword>
<feature type="active site" description="Nucleophile" evidence="10 11">
    <location>
        <position position="415"/>
    </location>
</feature>
<dbReference type="InterPro" id="IPR017853">
    <property type="entry name" value="GH"/>
</dbReference>
<evidence type="ECO:0000256" key="7">
    <source>
        <dbReference type="ARBA" id="ARBA00022679"/>
    </source>
</evidence>
<dbReference type="PANTHER" id="PTHR43651">
    <property type="entry name" value="1,4-ALPHA-GLUCAN-BRANCHING ENZYME"/>
    <property type="match status" value="1"/>
</dbReference>
<dbReference type="GO" id="GO:0004553">
    <property type="term" value="F:hydrolase activity, hydrolyzing O-glycosyl compounds"/>
    <property type="evidence" value="ECO:0007669"/>
    <property type="project" value="InterPro"/>
</dbReference>
<evidence type="ECO:0000256" key="8">
    <source>
        <dbReference type="ARBA" id="ARBA00023056"/>
    </source>
</evidence>
<dbReference type="InterPro" id="IPR037439">
    <property type="entry name" value="Branching_enzy"/>
</dbReference>
<dbReference type="PIRSF" id="PIRSF000463">
    <property type="entry name" value="GlgB"/>
    <property type="match status" value="1"/>
</dbReference>
<dbReference type="InterPro" id="IPR044143">
    <property type="entry name" value="GlgB_N_E_set_prok"/>
</dbReference>
<dbReference type="CDD" id="cd11322">
    <property type="entry name" value="AmyAc_Glg_BE"/>
    <property type="match status" value="1"/>
</dbReference>
<dbReference type="InterPro" id="IPR013783">
    <property type="entry name" value="Ig-like_fold"/>
</dbReference>
<dbReference type="Gene3D" id="2.60.40.1180">
    <property type="entry name" value="Golgi alpha-mannosidase II"/>
    <property type="match status" value="1"/>
</dbReference>
<dbReference type="FunFam" id="2.60.40.1180:FF:000002">
    <property type="entry name" value="1,4-alpha-glucan branching enzyme GlgB"/>
    <property type="match status" value="1"/>
</dbReference>
<dbReference type="Pfam" id="PF02922">
    <property type="entry name" value="CBM_48"/>
    <property type="match status" value="1"/>
</dbReference>
<evidence type="ECO:0000256" key="6">
    <source>
        <dbReference type="ARBA" id="ARBA00022676"/>
    </source>
</evidence>
<dbReference type="SUPFAM" id="SSF51445">
    <property type="entry name" value="(Trans)glycosidases"/>
    <property type="match status" value="1"/>
</dbReference>
<dbReference type="InterPro" id="IPR013780">
    <property type="entry name" value="Glyco_hydro_b"/>
</dbReference>
<feature type="domain" description="Glycosyl hydrolase family 13 catalytic" evidence="12">
    <location>
        <begin position="256"/>
        <end position="626"/>
    </location>
</feature>
<dbReference type="NCBIfam" id="TIGR01515">
    <property type="entry name" value="branching_enzym"/>
    <property type="match status" value="1"/>
</dbReference>
<evidence type="ECO:0000256" key="1">
    <source>
        <dbReference type="ARBA" id="ARBA00000826"/>
    </source>
</evidence>
<comment type="subunit">
    <text evidence="10">Monomer.</text>
</comment>
<dbReference type="NCBIfam" id="NF003811">
    <property type="entry name" value="PRK05402.1"/>
    <property type="match status" value="1"/>
</dbReference>
<dbReference type="InterPro" id="IPR014756">
    <property type="entry name" value="Ig_E-set"/>
</dbReference>
<dbReference type="PANTHER" id="PTHR43651:SF3">
    <property type="entry name" value="1,4-ALPHA-GLUCAN-BRANCHING ENZYME"/>
    <property type="match status" value="1"/>
</dbReference>
<dbReference type="GO" id="GO:0043169">
    <property type="term" value="F:cation binding"/>
    <property type="evidence" value="ECO:0007669"/>
    <property type="project" value="InterPro"/>
</dbReference>
<dbReference type="HAMAP" id="MF_00685">
    <property type="entry name" value="GlgB"/>
    <property type="match status" value="1"/>
</dbReference>
<dbReference type="Gene3D" id="3.20.20.80">
    <property type="entry name" value="Glycosidases"/>
    <property type="match status" value="1"/>
</dbReference>
<dbReference type="GO" id="GO:0003844">
    <property type="term" value="F:1,4-alpha-glucan branching enzyme activity"/>
    <property type="evidence" value="ECO:0007669"/>
    <property type="project" value="UniProtKB-UniRule"/>
</dbReference>
<protein>
    <recommendedName>
        <fullName evidence="10">1,4-alpha-glucan branching enzyme GlgB</fullName>
        <ecNumber evidence="10">2.4.1.18</ecNumber>
    </recommendedName>
    <alternativeName>
        <fullName evidence="10">1,4-alpha-D-glucan:1,4-alpha-D-glucan 6-glucosyl-transferase</fullName>
    </alternativeName>
    <alternativeName>
        <fullName evidence="10">Alpha-(1-&gt;4)-glucan branching enzyme</fullName>
    </alternativeName>
    <alternativeName>
        <fullName evidence="10">Glycogen branching enzyme</fullName>
        <shortName evidence="10">BE</shortName>
    </alternativeName>
</protein>
<dbReference type="GO" id="GO:0005978">
    <property type="term" value="P:glycogen biosynthetic process"/>
    <property type="evidence" value="ECO:0007669"/>
    <property type="project" value="UniProtKB-UniRule"/>
</dbReference>
<dbReference type="UniPathway" id="UPA00164"/>
<evidence type="ECO:0000256" key="4">
    <source>
        <dbReference type="ARBA" id="ARBA00009000"/>
    </source>
</evidence>
<evidence type="ECO:0000256" key="5">
    <source>
        <dbReference type="ARBA" id="ARBA00022600"/>
    </source>
</evidence>
<sequence>MKTPAKTPNAGDVAGFARVAAADHPDPFGFLGPHRDSRGLVVRVFAPGAERAELLVAEDAAPMTAAGVPGGFVVALPAETPEPLRYRLRLFRGDDAWECEDPFRLPPALGELDRHLMAEGRHRRIFEKLGAHPSTLDGISGTAFAVWAPNARRVSVVGDFNDWDGRRHPMRLHPGCGVWEIFVPGVGEGALYKFELIGADGTLLPLKSDPYAFACERPPATASRVVRRGAYAWNDAEWMARRAEANRFDAPMAIYEVHLGSWRRNPDEGNRYLSYSELADELVPYVRDLGFTHIELLPINEYPFDGSWGYQPIGLFAPTSRFGAPDDFRRFVDACHAAGIGVILDWVPGHFPEDAHGLAWFDGTHLYEHADPRQGRHMDWGTLIYNFGRAEVRNFLIANALFWMEEYHIDGLRVDAVASMLYLNYSRKEGEWVPNAFGGHENLEAIGFLKRMNEVLYEEHPGAFTVAEESTAWPMVSRPTYLGGLGFGYKWNMGWMHDTLRYMGKEPVHRSFHHNDMTFGLIYAFQENFVLPLSHDEVVHGKGSLIARMPGDGWQKFANLRAYFAFMWAHPGKKLLFMGGEFAQGREWDHDVSLDWHLLGIPEHAGVRHVVRDLNALYRRMPALFRVDFDPAGFTWLDAGNWQQSVLAFLRRDPATAGGEAVVAANFTPVVREGYRLGVPRAGLYAEEINTDSGLYGGSNVGNAGGVAAEPVPCHGQPFSVVLTLPPLATLILRAPDAAEGG</sequence>
<dbReference type="Pfam" id="PF00128">
    <property type="entry name" value="Alpha-amylase"/>
    <property type="match status" value="1"/>
</dbReference>
<keyword evidence="7 10" id="KW-0808">Transferase</keyword>
<dbReference type="InterPro" id="IPR054169">
    <property type="entry name" value="GlgB_N"/>
</dbReference>
<dbReference type="InterPro" id="IPR006047">
    <property type="entry name" value="GH13_cat_dom"/>
</dbReference>
<dbReference type="InterPro" id="IPR004193">
    <property type="entry name" value="Glyco_hydro_13_N"/>
</dbReference>
<feature type="active site" description="Proton donor" evidence="10 11">
    <location>
        <position position="468"/>
    </location>
</feature>
<keyword evidence="5 10" id="KW-0321">Glycogen metabolism</keyword>
<gene>
    <name evidence="10 13" type="primary">glgB</name>
    <name evidence="13" type="ORF">KL86APRO_11273</name>
</gene>
<evidence type="ECO:0000256" key="2">
    <source>
        <dbReference type="ARBA" id="ARBA00002953"/>
    </source>
</evidence>
<comment type="catalytic activity">
    <reaction evidence="1 10">
        <text>Transfers a segment of a (1-&gt;4)-alpha-D-glucan chain to a primary hydroxy group in a similar glucan chain.</text>
        <dbReference type="EC" id="2.4.1.18"/>
    </reaction>
</comment>
<organism evidence="13">
    <name type="scientific">uncultured Alphaproteobacteria bacterium</name>
    <dbReference type="NCBI Taxonomy" id="91750"/>
    <lineage>
        <taxon>Bacteria</taxon>
        <taxon>Pseudomonadati</taxon>
        <taxon>Pseudomonadota</taxon>
        <taxon>Alphaproteobacteria</taxon>
        <taxon>environmental samples</taxon>
    </lineage>
</organism>
<dbReference type="NCBIfam" id="NF008967">
    <property type="entry name" value="PRK12313.1"/>
    <property type="match status" value="1"/>
</dbReference>
<dbReference type="AlphaFoldDB" id="A0A212JLB5"/>